<dbReference type="InterPro" id="IPR005607">
    <property type="entry name" value="BSD_dom"/>
</dbReference>
<dbReference type="GO" id="GO:0006289">
    <property type="term" value="P:nucleotide-excision repair"/>
    <property type="evidence" value="ECO:0007669"/>
    <property type="project" value="InterPro"/>
</dbReference>
<sequence length="871" mass="94247">MAEHQTQCEELQRPPQQEACCWRFEPVTVLGNQGVVVLTAKRFLFASQKISSNSSCSNGGEEKDGSGNKIFWEVSLQFPLVCWTSTERSKKAAKARISYVAPMAAAAAAPTATVATNSDGVSLAQSVVVDFMGVRDKMDLCCRSLQTLASAARTVQSSSNLACPLEAPLVLQLLQLPPNTLLRVVPALLHQQELLKQHLQEKKHQEAEQDDQQRIPENMTDGRAPARKEAAAAKVSLGGARQSSAHDKGTTNAAAAAGSRPSAASASMASATSAAVASAIEPPNLEKLLQKQRQQEAEQLQQLQQQLLQEDPELRELYQTLVGPPEGLPSGSSQKGLSPSEFWKLHEQHLQALRPQPAPEGVSASFLSRPPHYHLEGQQAGQGGGASAELVVDCSEQMLKQILEEDTNIRLAYEALVSTGRMTAERFWGRVFRSRYFQSGIGLPERQKEMDDEEASALISSFLKETLVSSRDALSLPGVDRTLLSDADLRVRGFGLPDGLSSLAGDLAEKPIAMGGATAPASAVAAVGSGSLVGRFNKHSQRLLLQQLLQPAAAAAVTGDKTGHKEKLQLLVQQDELLRRQRGVTTGTGVPAADPKDAATIGCGVLEEEAPLLASLRLEELEDAVPAEHQTLEVSRRQLYAAGARVWRSSPSRPYEASARPPTTAGIALHSLAKSDRNPEGAAIEKGTGCLQVAQEVAAAEAWLWMQREKAKDRNKGARQTAEEVAAVYETGRYMFVFNTKLCQKDKAAQVATLDYEAATVNAVRAQQARVGELLRHFYNTTLPEDKKRIRLIQALDSIKAELENSQDISGGFTGAATKALSAPIVEQINAARRHAHRLQRLLQAAREKRATQQSRQAAQQHHHHHQQPVS</sequence>
<accession>U6L015</accession>
<dbReference type="GO" id="GO:0006351">
    <property type="term" value="P:DNA-templated transcription"/>
    <property type="evidence" value="ECO:0007669"/>
    <property type="project" value="InterPro"/>
</dbReference>
<dbReference type="InterPro" id="IPR027079">
    <property type="entry name" value="Tfb1/GTF2H1"/>
</dbReference>
<dbReference type="Proteomes" id="UP000030747">
    <property type="component" value="Unassembled WGS sequence"/>
</dbReference>
<dbReference type="RefSeq" id="XP_013233268.1">
    <property type="nucleotide sequence ID" value="XM_013377814.1"/>
</dbReference>
<feature type="compositionally biased region" description="Basic and acidic residues" evidence="1">
    <location>
        <begin position="199"/>
        <end position="214"/>
    </location>
</feature>
<evidence type="ECO:0000259" key="2">
    <source>
        <dbReference type="PROSITE" id="PS50858"/>
    </source>
</evidence>
<dbReference type="GeneID" id="25252005"/>
<dbReference type="OMA" id="NTKLCQK"/>
<dbReference type="VEuPathDB" id="ToxoDB:ETH_00014240"/>
<reference evidence="3" key="2">
    <citation type="submission" date="2013-10" db="EMBL/GenBank/DDBJ databases">
        <authorList>
            <person name="Aslett M."/>
        </authorList>
    </citation>
    <scope>NUCLEOTIDE SEQUENCE [LARGE SCALE GENOMIC DNA]</scope>
    <source>
        <strain evidence="3">Houghton</strain>
    </source>
</reference>
<dbReference type="VEuPathDB" id="ToxoDB:ETH2_1587300"/>
<dbReference type="AlphaFoldDB" id="U6L015"/>
<dbReference type="PANTHER" id="PTHR12856">
    <property type="entry name" value="TRANSCRIPTION INITIATION FACTOR IIH-RELATED"/>
    <property type="match status" value="1"/>
</dbReference>
<protein>
    <submittedName>
        <fullName evidence="3">Chromosome III, complete sequence, related</fullName>
    </submittedName>
</protein>
<evidence type="ECO:0000256" key="1">
    <source>
        <dbReference type="SAM" id="MobiDB-lite"/>
    </source>
</evidence>
<keyword evidence="4" id="KW-1185">Reference proteome</keyword>
<dbReference type="PROSITE" id="PS50858">
    <property type="entry name" value="BSD"/>
    <property type="match status" value="2"/>
</dbReference>
<feature type="region of interest" description="Disordered" evidence="1">
    <location>
        <begin position="846"/>
        <end position="871"/>
    </location>
</feature>
<feature type="compositionally biased region" description="Basic residues" evidence="1">
    <location>
        <begin position="861"/>
        <end position="871"/>
    </location>
</feature>
<evidence type="ECO:0000313" key="3">
    <source>
        <dbReference type="EMBL" id="CDJ42518.1"/>
    </source>
</evidence>
<reference evidence="3" key="1">
    <citation type="submission" date="2013-10" db="EMBL/GenBank/DDBJ databases">
        <title>Genomic analysis of the causative agents of coccidiosis in chickens.</title>
        <authorList>
            <person name="Reid A.J."/>
            <person name="Blake D."/>
            <person name="Billington K."/>
            <person name="Browne H."/>
            <person name="Dunn M."/>
            <person name="Hung S."/>
            <person name="Kawahara F."/>
            <person name="Miranda-Saavedra D."/>
            <person name="Mourier T."/>
            <person name="Nagra H."/>
            <person name="Otto T.D."/>
            <person name="Rawlings N."/>
            <person name="Sanchez A."/>
            <person name="Sanders M."/>
            <person name="Subramaniam C."/>
            <person name="Tay Y."/>
            <person name="Dear P."/>
            <person name="Doerig C."/>
            <person name="Gruber A."/>
            <person name="Parkinson J."/>
            <person name="Shirley M."/>
            <person name="Wan K.L."/>
            <person name="Berriman M."/>
            <person name="Tomley F."/>
            <person name="Pain A."/>
        </authorList>
    </citation>
    <scope>NUCLEOTIDE SEQUENCE [LARGE SCALE GENOMIC DNA]</scope>
    <source>
        <strain evidence="3">Houghton</strain>
    </source>
</reference>
<dbReference type="OrthoDB" id="360521at2759"/>
<dbReference type="EMBL" id="HG675722">
    <property type="protein sequence ID" value="CDJ42518.1"/>
    <property type="molecule type" value="Genomic_DNA"/>
</dbReference>
<dbReference type="Gene3D" id="6.10.140.1200">
    <property type="match status" value="1"/>
</dbReference>
<evidence type="ECO:0000313" key="4">
    <source>
        <dbReference type="Proteomes" id="UP000030747"/>
    </source>
</evidence>
<name>U6L015_EIMTE</name>
<feature type="domain" description="BSD" evidence="2">
    <location>
        <begin position="287"/>
        <end position="354"/>
    </location>
</feature>
<feature type="region of interest" description="Disordered" evidence="1">
    <location>
        <begin position="199"/>
        <end position="259"/>
    </location>
</feature>
<organism evidence="3 4">
    <name type="scientific">Eimeria tenella</name>
    <name type="common">Coccidian parasite</name>
    <dbReference type="NCBI Taxonomy" id="5802"/>
    <lineage>
        <taxon>Eukaryota</taxon>
        <taxon>Sar</taxon>
        <taxon>Alveolata</taxon>
        <taxon>Apicomplexa</taxon>
        <taxon>Conoidasida</taxon>
        <taxon>Coccidia</taxon>
        <taxon>Eucoccidiorida</taxon>
        <taxon>Eimeriorina</taxon>
        <taxon>Eimeriidae</taxon>
        <taxon>Eimeria</taxon>
    </lineage>
</organism>
<feature type="domain" description="BSD" evidence="2">
    <location>
        <begin position="386"/>
        <end position="439"/>
    </location>
</feature>
<gene>
    <name evidence="3" type="ORF">ETH_00014240</name>
</gene>
<proteinExistence type="predicted"/>
<dbReference type="GO" id="GO:0000439">
    <property type="term" value="C:transcription factor TFIIH core complex"/>
    <property type="evidence" value="ECO:0007669"/>
    <property type="project" value="InterPro"/>
</dbReference>